<protein>
    <submittedName>
        <fullName evidence="2">Putative hydrophobic surface binding protein</fullName>
    </submittedName>
</protein>
<dbReference type="Proteomes" id="UP000054988">
    <property type="component" value="Unassembled WGS sequence"/>
</dbReference>
<comment type="caution">
    <text evidence="2">The sequence shown here is derived from an EMBL/GenBank/DDBJ whole genome shotgun (WGS) entry which is preliminary data.</text>
</comment>
<gene>
    <name evidence="2" type="ORF">WG66_919</name>
</gene>
<proteinExistence type="predicted"/>
<evidence type="ECO:0000256" key="1">
    <source>
        <dbReference type="SAM" id="SignalP"/>
    </source>
</evidence>
<dbReference type="EMBL" id="LATX01000325">
    <property type="protein sequence ID" value="KTB46510.1"/>
    <property type="molecule type" value="Genomic_DNA"/>
</dbReference>
<organism evidence="2 3">
    <name type="scientific">Moniliophthora roreri</name>
    <name type="common">Frosty pod rot fungus</name>
    <name type="synonym">Monilia roreri</name>
    <dbReference type="NCBI Taxonomy" id="221103"/>
    <lineage>
        <taxon>Eukaryota</taxon>
        <taxon>Fungi</taxon>
        <taxon>Dikarya</taxon>
        <taxon>Basidiomycota</taxon>
        <taxon>Agaricomycotina</taxon>
        <taxon>Agaricomycetes</taxon>
        <taxon>Agaricomycetidae</taxon>
        <taxon>Agaricales</taxon>
        <taxon>Marasmiineae</taxon>
        <taxon>Marasmiaceae</taxon>
        <taxon>Moniliophthora</taxon>
    </lineage>
</organism>
<dbReference type="InterPro" id="IPR021054">
    <property type="entry name" value="Cell_wall_mannoprotein_1"/>
</dbReference>
<dbReference type="PANTHER" id="PTHR38123">
    <property type="entry name" value="CELL WALL SERINE-THREONINE-RICH GALACTOMANNOPROTEIN MP1 (AFU_ORTHOLOGUE AFUA_4G03240)"/>
    <property type="match status" value="1"/>
</dbReference>
<dbReference type="AlphaFoldDB" id="A0A0W0GD71"/>
<dbReference type="Gene3D" id="1.20.1280.140">
    <property type="match status" value="1"/>
</dbReference>
<dbReference type="Pfam" id="PF12296">
    <property type="entry name" value="HsbA"/>
    <property type="match status" value="1"/>
</dbReference>
<feature type="signal peptide" evidence="1">
    <location>
        <begin position="1"/>
        <end position="22"/>
    </location>
</feature>
<dbReference type="GO" id="GO:0005576">
    <property type="term" value="C:extracellular region"/>
    <property type="evidence" value="ECO:0007669"/>
    <property type="project" value="TreeGrafter"/>
</dbReference>
<evidence type="ECO:0000313" key="3">
    <source>
        <dbReference type="Proteomes" id="UP000054988"/>
    </source>
</evidence>
<feature type="chain" id="PRO_5006902570" evidence="1">
    <location>
        <begin position="23"/>
        <end position="189"/>
    </location>
</feature>
<keyword evidence="1" id="KW-0732">Signal</keyword>
<accession>A0A0W0GD71</accession>
<sequence>MAPFSTFLISLLVATQAIFTSGSPVPFEKRTVDDVKADIGTISSQVDILNNNIKAFPDSGGSLSGALAIHKGATDLSDSISKGTTDVKNTATSSDEEAQSILDSVQSIEPTIISALEGIAAKKSAFDSLPIGGISKIAKRDLESLATNTNAFAGALIDAAPDNLKGQAQSIADTIKDAFDKAQAVFADA</sequence>
<dbReference type="eggNOG" id="ENOG502SCF8">
    <property type="taxonomic scope" value="Eukaryota"/>
</dbReference>
<reference evidence="2 3" key="1">
    <citation type="submission" date="2015-12" db="EMBL/GenBank/DDBJ databases">
        <title>Draft genome sequence of Moniliophthora roreri, the causal agent of frosty pod rot of cacao.</title>
        <authorList>
            <person name="Aime M.C."/>
            <person name="Diaz-Valderrama J.R."/>
            <person name="Kijpornyongpan T."/>
            <person name="Phillips-Mora W."/>
        </authorList>
    </citation>
    <scope>NUCLEOTIDE SEQUENCE [LARGE SCALE GENOMIC DNA]</scope>
    <source>
        <strain evidence="2 3">MCA 2952</strain>
    </source>
</reference>
<dbReference type="PANTHER" id="PTHR38123:SF1">
    <property type="entry name" value="HYDROPHOBIC SURFACE BINDING PROTEIN"/>
    <property type="match status" value="1"/>
</dbReference>
<evidence type="ECO:0000313" key="2">
    <source>
        <dbReference type="EMBL" id="KTB46510.1"/>
    </source>
</evidence>
<name>A0A0W0GD71_MONRR</name>